<evidence type="ECO:0000313" key="2">
    <source>
        <dbReference type="EMBL" id="STC78158.1"/>
    </source>
</evidence>
<feature type="transmembrane region" description="Helical" evidence="1">
    <location>
        <begin position="32"/>
        <end position="51"/>
    </location>
</feature>
<keyword evidence="1" id="KW-0472">Membrane</keyword>
<dbReference type="RefSeq" id="WP_181815368.1">
    <property type="nucleotide sequence ID" value="NZ_CP069533.1"/>
</dbReference>
<evidence type="ECO:0000313" key="3">
    <source>
        <dbReference type="Proteomes" id="UP000254287"/>
    </source>
</evidence>
<gene>
    <name evidence="2" type="ORF">NCTC10289_01467</name>
</gene>
<name>A0A376CYR6_9CORY</name>
<dbReference type="AlphaFoldDB" id="A0A376CYR6"/>
<proteinExistence type="predicted"/>
<keyword evidence="1" id="KW-0812">Transmembrane</keyword>
<feature type="transmembrane region" description="Helical" evidence="1">
    <location>
        <begin position="7"/>
        <end position="26"/>
    </location>
</feature>
<protein>
    <submittedName>
        <fullName evidence="2">Uncharacterized protein</fullName>
    </submittedName>
</protein>
<dbReference type="Proteomes" id="UP000254287">
    <property type="component" value="Unassembled WGS sequence"/>
</dbReference>
<sequence length="54" mass="6077">MKSRHLITVLWVRLVVLAGFGIFIWFTGTKLLAAFSAVLVALTVVQLAMAYRQR</sequence>
<keyword evidence="1" id="KW-1133">Transmembrane helix</keyword>
<evidence type="ECO:0000256" key="1">
    <source>
        <dbReference type="SAM" id="Phobius"/>
    </source>
</evidence>
<organism evidence="2 3">
    <name type="scientific">Corynebacterium minutissimum</name>
    <dbReference type="NCBI Taxonomy" id="38301"/>
    <lineage>
        <taxon>Bacteria</taxon>
        <taxon>Bacillati</taxon>
        <taxon>Actinomycetota</taxon>
        <taxon>Actinomycetes</taxon>
        <taxon>Mycobacteriales</taxon>
        <taxon>Corynebacteriaceae</taxon>
        <taxon>Corynebacterium</taxon>
    </lineage>
</organism>
<reference evidence="2 3" key="1">
    <citation type="submission" date="2018-06" db="EMBL/GenBank/DDBJ databases">
        <authorList>
            <consortium name="Pathogen Informatics"/>
            <person name="Doyle S."/>
        </authorList>
    </citation>
    <scope>NUCLEOTIDE SEQUENCE [LARGE SCALE GENOMIC DNA]</scope>
    <source>
        <strain evidence="2 3">NCTC10289</strain>
    </source>
</reference>
<dbReference type="EMBL" id="UFXP01000001">
    <property type="protein sequence ID" value="STC78158.1"/>
    <property type="molecule type" value="Genomic_DNA"/>
</dbReference>
<accession>A0A376CYR6</accession>